<dbReference type="Proteomes" id="UP000429484">
    <property type="component" value="Unassembled WGS sequence"/>
</dbReference>
<accession>A0A6A7ZYZ1</accession>
<proteinExistence type="predicted"/>
<dbReference type="AlphaFoldDB" id="A0A6A7ZYZ1"/>
<reference evidence="2" key="2">
    <citation type="submission" date="2019-10" db="EMBL/GenBank/DDBJ databases">
        <authorList>
            <person name="Sugawara M."/>
            <person name="Epstein B."/>
            <person name="Badgley B."/>
            <person name="Unno T."/>
            <person name="Xu L."/>
            <person name="Reese J."/>
            <person name="Gyaneshwar P."/>
            <person name="Denny R."/>
            <person name="Mudege J."/>
            <person name="Bharti A."/>
            <person name="Farmer A."/>
            <person name="May G."/>
            <person name="Woodward J."/>
            <person name="Medigue C."/>
            <person name="Vallenet D."/>
            <person name="Lajus A."/>
            <person name="Rouy Z."/>
            <person name="Martinez-Vaz B."/>
            <person name="Tiffin P."/>
            <person name="Young N."/>
            <person name="Sadowsky M."/>
        </authorList>
    </citation>
    <scope>NUCLEOTIDE SEQUENCE</scope>
    <source>
        <strain evidence="2">N6B1</strain>
    </source>
</reference>
<comment type="caution">
    <text evidence="1">The sequence shown here is derived from an EMBL/GenBank/DDBJ whole genome shotgun (WGS) entry which is preliminary data.</text>
</comment>
<evidence type="ECO:0000313" key="1">
    <source>
        <dbReference type="EMBL" id="MQW07379.1"/>
    </source>
</evidence>
<dbReference type="EMBL" id="WISP01000182">
    <property type="protein sequence ID" value="MQW07379.1"/>
    <property type="molecule type" value="Genomic_DNA"/>
</dbReference>
<sequence>MVMRLGTGRLGIFALYSMRRNRSARFERSSRFPRHGCAYTLIQPLR</sequence>
<evidence type="ECO:0000313" key="3">
    <source>
        <dbReference type="Proteomes" id="UP000429484"/>
    </source>
</evidence>
<organism evidence="1">
    <name type="scientific">Rhizobium meliloti</name>
    <name type="common">Ensifer meliloti</name>
    <name type="synonym">Sinorhizobium meliloti</name>
    <dbReference type="NCBI Taxonomy" id="382"/>
    <lineage>
        <taxon>Bacteria</taxon>
        <taxon>Pseudomonadati</taxon>
        <taxon>Pseudomonadota</taxon>
        <taxon>Alphaproteobacteria</taxon>
        <taxon>Hyphomicrobiales</taxon>
        <taxon>Rhizobiaceae</taxon>
        <taxon>Sinorhizobium/Ensifer group</taxon>
        <taxon>Sinorhizobium</taxon>
    </lineage>
</organism>
<protein>
    <submittedName>
        <fullName evidence="1">Uncharacterized protein</fullName>
    </submittedName>
</protein>
<evidence type="ECO:0000313" key="2">
    <source>
        <dbReference type="EMBL" id="MQW35357.1"/>
    </source>
</evidence>
<reference evidence="1 3" key="1">
    <citation type="journal article" date="2013" name="Genome Biol.">
        <title>Comparative genomics of the core and accessory genomes of 48 Sinorhizobium strains comprising five genospecies.</title>
        <authorList>
            <person name="Sugawara M."/>
            <person name="Epstein B."/>
            <person name="Badgley B.D."/>
            <person name="Unno T."/>
            <person name="Xu L."/>
            <person name="Reese J."/>
            <person name="Gyaneshwar P."/>
            <person name="Denny R."/>
            <person name="Mudge J."/>
            <person name="Bharti A.K."/>
            <person name="Farmer A.D."/>
            <person name="May G.D."/>
            <person name="Woodward J.E."/>
            <person name="Medigue C."/>
            <person name="Vallenet D."/>
            <person name="Lajus A."/>
            <person name="Rouy Z."/>
            <person name="Martinez-Vaz B."/>
            <person name="Tiffin P."/>
            <person name="Young N.D."/>
            <person name="Sadowsky M.J."/>
        </authorList>
    </citation>
    <scope>NUCLEOTIDE SEQUENCE</scope>
    <source>
        <strain evidence="1">M30</strain>
        <strain evidence="2 3">N6B1</strain>
    </source>
</reference>
<gene>
    <name evidence="1" type="ORF">GHK45_27655</name>
    <name evidence="2" type="ORF">GHK53_21955</name>
</gene>
<dbReference type="EMBL" id="WISR01000178">
    <property type="protein sequence ID" value="MQW35357.1"/>
    <property type="molecule type" value="Genomic_DNA"/>
</dbReference>
<name>A0A6A7ZYZ1_RHIML</name>